<dbReference type="VEuPathDB" id="TriTrypDB:BSAL_03445"/>
<name>A0A0S4IPX2_BODSA</name>
<feature type="transmembrane region" description="Helical" evidence="1">
    <location>
        <begin position="106"/>
        <end position="124"/>
    </location>
</feature>
<evidence type="ECO:0000313" key="2">
    <source>
        <dbReference type="EMBL" id="CUE70305.1"/>
    </source>
</evidence>
<keyword evidence="1" id="KW-0812">Transmembrane</keyword>
<keyword evidence="1" id="KW-0472">Membrane</keyword>
<evidence type="ECO:0000313" key="3">
    <source>
        <dbReference type="Proteomes" id="UP000051952"/>
    </source>
</evidence>
<dbReference type="AlphaFoldDB" id="A0A0S4IPX2"/>
<dbReference type="Proteomes" id="UP000051952">
    <property type="component" value="Unassembled WGS sequence"/>
</dbReference>
<keyword evidence="1" id="KW-1133">Transmembrane helix</keyword>
<dbReference type="EMBL" id="CYKH01000081">
    <property type="protein sequence ID" value="CUE70305.1"/>
    <property type="molecule type" value="Genomic_DNA"/>
</dbReference>
<protein>
    <submittedName>
        <fullName evidence="2">Membrane-associated protein, putative</fullName>
    </submittedName>
</protein>
<accession>A0A0S4IPX2</accession>
<keyword evidence="3" id="KW-1185">Reference proteome</keyword>
<organism evidence="2 3">
    <name type="scientific">Bodo saltans</name>
    <name type="common">Flagellated protozoan</name>
    <dbReference type="NCBI Taxonomy" id="75058"/>
    <lineage>
        <taxon>Eukaryota</taxon>
        <taxon>Discoba</taxon>
        <taxon>Euglenozoa</taxon>
        <taxon>Kinetoplastea</taxon>
        <taxon>Metakinetoplastina</taxon>
        <taxon>Eubodonida</taxon>
        <taxon>Bodonidae</taxon>
        <taxon>Bodo</taxon>
    </lineage>
</organism>
<sequence length="146" mass="16230">MRRGAAAAAAAAVAGGSSREEMQPDSPLKDDLEIEQHYSMPRWVRVVVPLGYWAPEDDTKRWGAGFSKMGEFHRDDKWCETILPMLSGIFSGAASGLYDRPACQPIMGVLGSMFLLAAVVIVWVQPYRMAPLVMQKYGQSKHNERQ</sequence>
<gene>
    <name evidence="2" type="ORF">BSAL_03445</name>
</gene>
<evidence type="ECO:0000256" key="1">
    <source>
        <dbReference type="SAM" id="Phobius"/>
    </source>
</evidence>
<proteinExistence type="predicted"/>
<reference evidence="3" key="1">
    <citation type="submission" date="2015-09" db="EMBL/GenBank/DDBJ databases">
        <authorList>
            <consortium name="Pathogen Informatics"/>
        </authorList>
    </citation>
    <scope>NUCLEOTIDE SEQUENCE [LARGE SCALE GENOMIC DNA]</scope>
    <source>
        <strain evidence="3">Lake Konstanz</strain>
    </source>
</reference>